<proteinExistence type="inferred from homology"/>
<comment type="cofactor">
    <cofactor evidence="1">
        <name>Mg(2+)</name>
        <dbReference type="ChEBI" id="CHEBI:18420"/>
    </cofactor>
</comment>
<keyword evidence="5" id="KW-0378">Hydrolase</keyword>
<dbReference type="eggNOG" id="COG1487">
    <property type="taxonomic scope" value="Bacteria"/>
</dbReference>
<dbReference type="RefSeq" id="WP_075798536.1">
    <property type="nucleotide sequence ID" value="NZ_CP015583.1"/>
</dbReference>
<dbReference type="EMBL" id="CP015583">
    <property type="protein sequence ID" value="APT57714.1"/>
    <property type="molecule type" value="Genomic_DNA"/>
</dbReference>
<dbReference type="Pfam" id="PF01850">
    <property type="entry name" value="PIN"/>
    <property type="match status" value="1"/>
</dbReference>
<dbReference type="Proteomes" id="UP000185494">
    <property type="component" value="Chromosome 1"/>
</dbReference>
<name>A0A1L7AFY7_9PROT</name>
<dbReference type="InterPro" id="IPR002716">
    <property type="entry name" value="PIN_dom"/>
</dbReference>
<keyword evidence="3" id="KW-0540">Nuclease</keyword>
<evidence type="ECO:0000256" key="3">
    <source>
        <dbReference type="ARBA" id="ARBA00022722"/>
    </source>
</evidence>
<keyword evidence="6" id="KW-0460">Magnesium</keyword>
<dbReference type="PANTHER" id="PTHR33653:SF1">
    <property type="entry name" value="RIBONUCLEASE VAPC2"/>
    <property type="match status" value="1"/>
</dbReference>
<dbReference type="InterPro" id="IPR029060">
    <property type="entry name" value="PIN-like_dom_sf"/>
</dbReference>
<dbReference type="GO" id="GO:0003677">
    <property type="term" value="F:DNA binding"/>
    <property type="evidence" value="ECO:0007669"/>
    <property type="project" value="UniProtKB-KW"/>
</dbReference>
<evidence type="ECO:0000259" key="8">
    <source>
        <dbReference type="Pfam" id="PF01850"/>
    </source>
</evidence>
<evidence type="ECO:0000256" key="2">
    <source>
        <dbReference type="ARBA" id="ARBA00022649"/>
    </source>
</evidence>
<keyword evidence="4" id="KW-0479">Metal-binding</keyword>
<dbReference type="GO" id="GO:0004518">
    <property type="term" value="F:nuclease activity"/>
    <property type="evidence" value="ECO:0007669"/>
    <property type="project" value="UniProtKB-KW"/>
</dbReference>
<gene>
    <name evidence="9" type="ORF">RGI145_11950</name>
</gene>
<evidence type="ECO:0000256" key="6">
    <source>
        <dbReference type="ARBA" id="ARBA00022842"/>
    </source>
</evidence>
<keyword evidence="9" id="KW-0238">DNA-binding</keyword>
<dbReference type="PANTHER" id="PTHR33653">
    <property type="entry name" value="RIBONUCLEASE VAPC2"/>
    <property type="match status" value="1"/>
</dbReference>
<dbReference type="AlphaFoldDB" id="A0A1L7AFY7"/>
<evidence type="ECO:0000256" key="4">
    <source>
        <dbReference type="ARBA" id="ARBA00022723"/>
    </source>
</evidence>
<dbReference type="STRING" id="257708.RGI145_11950"/>
<dbReference type="SUPFAM" id="SSF88723">
    <property type="entry name" value="PIN domain-like"/>
    <property type="match status" value="1"/>
</dbReference>
<sequence>MTLVDTNILLDLATDDPNWVDWSIRQLDAATVAGPLLINDIVYAELSVRFPAIEAVDAFLEGAGVVLQPMPRAALFLAGKAFQNYRARGGSRTGVLPDFLIGSHAAVAKLPLLTRDVGRYRSYFPSVTLIAPGA</sequence>
<dbReference type="Gene3D" id="3.40.50.1010">
    <property type="entry name" value="5'-nuclease"/>
    <property type="match status" value="1"/>
</dbReference>
<evidence type="ECO:0000256" key="7">
    <source>
        <dbReference type="ARBA" id="ARBA00038093"/>
    </source>
</evidence>
<reference evidence="9 10" key="1">
    <citation type="submission" date="2016-05" db="EMBL/GenBank/DDBJ databases">
        <title>Complete Genome and Methylome Analysis of Psychrotrophic Bacterial Isolates from Antarctic Lake Untersee.</title>
        <authorList>
            <person name="Fomenkov A."/>
            <person name="Akimov V.N."/>
            <person name="Vasilyeva L.V."/>
            <person name="Andersen D."/>
            <person name="Vincze T."/>
            <person name="Roberts R.J."/>
        </authorList>
    </citation>
    <scope>NUCLEOTIDE SEQUENCE [LARGE SCALE GENOMIC DNA]</scope>
    <source>
        <strain evidence="9 10">U14-5</strain>
    </source>
</reference>
<evidence type="ECO:0000313" key="9">
    <source>
        <dbReference type="EMBL" id="APT57714.1"/>
    </source>
</evidence>
<protein>
    <submittedName>
        <fullName evidence="9">DNA-binding protein</fullName>
    </submittedName>
</protein>
<feature type="domain" description="PIN" evidence="8">
    <location>
        <begin position="3"/>
        <end position="116"/>
    </location>
</feature>
<dbReference type="GO" id="GO:0016787">
    <property type="term" value="F:hydrolase activity"/>
    <property type="evidence" value="ECO:0007669"/>
    <property type="project" value="UniProtKB-KW"/>
</dbReference>
<evidence type="ECO:0000256" key="5">
    <source>
        <dbReference type="ARBA" id="ARBA00022801"/>
    </source>
</evidence>
<dbReference type="KEGG" id="rgi:RGI145_11950"/>
<accession>A0A1L7AFY7</accession>
<dbReference type="InterPro" id="IPR050556">
    <property type="entry name" value="Type_II_TA_system_RNase"/>
</dbReference>
<organism evidence="9 10">
    <name type="scientific">Roseomonas gilardii</name>
    <dbReference type="NCBI Taxonomy" id="257708"/>
    <lineage>
        <taxon>Bacteria</taxon>
        <taxon>Pseudomonadati</taxon>
        <taxon>Pseudomonadota</taxon>
        <taxon>Alphaproteobacteria</taxon>
        <taxon>Acetobacterales</taxon>
        <taxon>Roseomonadaceae</taxon>
        <taxon>Roseomonas</taxon>
    </lineage>
</organism>
<dbReference type="GO" id="GO:0046872">
    <property type="term" value="F:metal ion binding"/>
    <property type="evidence" value="ECO:0007669"/>
    <property type="project" value="UniProtKB-KW"/>
</dbReference>
<keyword evidence="2" id="KW-1277">Toxin-antitoxin system</keyword>
<evidence type="ECO:0000256" key="1">
    <source>
        <dbReference type="ARBA" id="ARBA00001946"/>
    </source>
</evidence>
<comment type="similarity">
    <text evidence="7">Belongs to the PINc/VapC protein family.</text>
</comment>
<evidence type="ECO:0000313" key="10">
    <source>
        <dbReference type="Proteomes" id="UP000185494"/>
    </source>
</evidence>